<accession>A0A841RLU2</accession>
<comment type="caution">
    <text evidence="3">The sequence shown here is derived from an EMBL/GenBank/DDBJ whole genome shotgun (WGS) entry which is preliminary data.</text>
</comment>
<dbReference type="RefSeq" id="WP_184245044.1">
    <property type="nucleotide sequence ID" value="NZ_BAAACU010000002.1"/>
</dbReference>
<dbReference type="Pfam" id="PF00571">
    <property type="entry name" value="CBS"/>
    <property type="match status" value="2"/>
</dbReference>
<evidence type="ECO:0000313" key="4">
    <source>
        <dbReference type="Proteomes" id="UP000572212"/>
    </source>
</evidence>
<reference evidence="3 4" key="1">
    <citation type="submission" date="2020-08" db="EMBL/GenBank/DDBJ databases">
        <title>Genomic Encyclopedia of Type Strains, Phase IV (KMG-IV): sequencing the most valuable type-strain genomes for metagenomic binning, comparative biology and taxonomic classification.</title>
        <authorList>
            <person name="Goeker M."/>
        </authorList>
    </citation>
    <scope>NUCLEOTIDE SEQUENCE [LARGE SCALE GENOMIC DNA]</scope>
    <source>
        <strain evidence="3 4">DSM 11805</strain>
    </source>
</reference>
<dbReference type="AlphaFoldDB" id="A0A841RLU2"/>
<dbReference type="PROSITE" id="PS51371">
    <property type="entry name" value="CBS"/>
    <property type="match status" value="1"/>
</dbReference>
<keyword evidence="1" id="KW-0129">CBS domain</keyword>
<dbReference type="SUPFAM" id="SSF54631">
    <property type="entry name" value="CBS-domain pair"/>
    <property type="match status" value="1"/>
</dbReference>
<gene>
    <name evidence="3" type="ORF">GGQ92_000906</name>
</gene>
<feature type="domain" description="CBS" evidence="2">
    <location>
        <begin position="106"/>
        <end position="162"/>
    </location>
</feature>
<dbReference type="InterPro" id="IPR000644">
    <property type="entry name" value="CBS_dom"/>
</dbReference>
<dbReference type="Gene3D" id="3.10.580.10">
    <property type="entry name" value="CBS-domain"/>
    <property type="match status" value="1"/>
</dbReference>
<proteinExistence type="predicted"/>
<protein>
    <submittedName>
        <fullName evidence="3">Putative transcriptional regulator</fullName>
    </submittedName>
</protein>
<evidence type="ECO:0000256" key="1">
    <source>
        <dbReference type="PROSITE-ProRule" id="PRU00703"/>
    </source>
</evidence>
<dbReference type="Proteomes" id="UP000572212">
    <property type="component" value="Unassembled WGS sequence"/>
</dbReference>
<organism evidence="3 4">
    <name type="scientific">Gracilibacillus halotolerans</name>
    <dbReference type="NCBI Taxonomy" id="74386"/>
    <lineage>
        <taxon>Bacteria</taxon>
        <taxon>Bacillati</taxon>
        <taxon>Bacillota</taxon>
        <taxon>Bacilli</taxon>
        <taxon>Bacillales</taxon>
        <taxon>Bacillaceae</taxon>
        <taxon>Gracilibacillus</taxon>
    </lineage>
</organism>
<sequence length="241" mass="28199">MNDEKKNFSLSERFEVAYNLIHDALKQLVDGEEDRFSVLLKVGQPRHHLIDRFYNDLKQYSKLRNAIVHEKREPGLYIAQPNEEVVEHIEKIAAIFGKPMTGLSIATKEVKFFETTQSLLEVLEAIQKYGYSQYPIYEEKNYKGLLKTTHILSWMSDTLQDGKINIADRTVADLIPYIKEAPIEFVQKDINIFEIEEIFEEKHRRKIDLEAVIVNENGEENQWPIGLITPWDLIEIDYTVD</sequence>
<name>A0A841RLU2_9BACI</name>
<keyword evidence="4" id="KW-1185">Reference proteome</keyword>
<evidence type="ECO:0000313" key="3">
    <source>
        <dbReference type="EMBL" id="MBB6512125.1"/>
    </source>
</evidence>
<dbReference type="EMBL" id="JACHON010000002">
    <property type="protein sequence ID" value="MBB6512125.1"/>
    <property type="molecule type" value="Genomic_DNA"/>
</dbReference>
<dbReference type="InterPro" id="IPR046342">
    <property type="entry name" value="CBS_dom_sf"/>
</dbReference>
<evidence type="ECO:0000259" key="2">
    <source>
        <dbReference type="PROSITE" id="PS51371"/>
    </source>
</evidence>